<protein>
    <submittedName>
        <fullName evidence="1">Uncharacterized protein</fullName>
    </submittedName>
</protein>
<organism evidence="1 2">
    <name type="scientific">Cuscuta epithymum</name>
    <dbReference type="NCBI Taxonomy" id="186058"/>
    <lineage>
        <taxon>Eukaryota</taxon>
        <taxon>Viridiplantae</taxon>
        <taxon>Streptophyta</taxon>
        <taxon>Embryophyta</taxon>
        <taxon>Tracheophyta</taxon>
        <taxon>Spermatophyta</taxon>
        <taxon>Magnoliopsida</taxon>
        <taxon>eudicotyledons</taxon>
        <taxon>Gunneridae</taxon>
        <taxon>Pentapetalae</taxon>
        <taxon>asterids</taxon>
        <taxon>lamiids</taxon>
        <taxon>Solanales</taxon>
        <taxon>Convolvulaceae</taxon>
        <taxon>Cuscuteae</taxon>
        <taxon>Cuscuta</taxon>
        <taxon>Cuscuta subgen. Cuscuta</taxon>
    </lineage>
</organism>
<gene>
    <name evidence="1" type="ORF">CEPIT_LOCUS40662</name>
</gene>
<accession>A0AAV0G621</accession>
<dbReference type="Proteomes" id="UP001152523">
    <property type="component" value="Unassembled WGS sequence"/>
</dbReference>
<evidence type="ECO:0000313" key="1">
    <source>
        <dbReference type="EMBL" id="CAH9143431.1"/>
    </source>
</evidence>
<proteinExistence type="predicted"/>
<evidence type="ECO:0000313" key="2">
    <source>
        <dbReference type="Proteomes" id="UP001152523"/>
    </source>
</evidence>
<keyword evidence="2" id="KW-1185">Reference proteome</keyword>
<name>A0AAV0G621_9ASTE</name>
<dbReference type="EMBL" id="CAMAPF010001051">
    <property type="protein sequence ID" value="CAH9143431.1"/>
    <property type="molecule type" value="Genomic_DNA"/>
</dbReference>
<sequence>MDRPGPLKFWFLQDYQDASGQLVNKEKSSFVVGKHTSVGRTLHIENELKMKSAKLPIKYLGVPLHKGITRIAHCKELLENFDNKLSSWKMKMLSQGGRLILIKHVLNSIPLHVVSVTNIPVAVVNMINLMIANFFWGTRDNKPKYPWAKLKRLCKPTVNGGMGIRSITDIQKIHAMKVWWDFQKGQSIWTDLMQSRYGTRHLGEVKPTDSPSWRRICFIHEEAEVMVIRGPNSITWKHTKEGVFTTKSAYMALWQQGGQCII</sequence>
<comment type="caution">
    <text evidence="1">The sequence shown here is derived from an EMBL/GenBank/DDBJ whole genome shotgun (WGS) entry which is preliminary data.</text>
</comment>
<reference evidence="1" key="1">
    <citation type="submission" date="2022-07" db="EMBL/GenBank/DDBJ databases">
        <authorList>
            <person name="Macas J."/>
            <person name="Novak P."/>
            <person name="Neumann P."/>
        </authorList>
    </citation>
    <scope>NUCLEOTIDE SEQUENCE</scope>
</reference>
<dbReference type="PANTHER" id="PTHR33116:SF80">
    <property type="entry name" value="REVERSE TRANSCRIPTASE ZINC-BINDING DOMAIN-CONTAINING PROTEIN"/>
    <property type="match status" value="1"/>
</dbReference>
<dbReference type="PANTHER" id="PTHR33116">
    <property type="entry name" value="REVERSE TRANSCRIPTASE ZINC-BINDING DOMAIN-CONTAINING PROTEIN-RELATED-RELATED"/>
    <property type="match status" value="1"/>
</dbReference>
<dbReference type="AlphaFoldDB" id="A0AAV0G621"/>